<dbReference type="EMBL" id="KB097379">
    <property type="protein sequence ID" value="ESN97379.1"/>
    <property type="molecule type" value="Genomic_DNA"/>
</dbReference>
<dbReference type="CTD" id="20206656"/>
<accession>T1FCV7</accession>
<dbReference type="HOGENOM" id="CLU_464839_0_0_1"/>
<reference evidence="1 3" key="2">
    <citation type="journal article" date="2013" name="Nature">
        <title>Insights into bilaterian evolution from three spiralian genomes.</title>
        <authorList>
            <person name="Simakov O."/>
            <person name="Marletaz F."/>
            <person name="Cho S.J."/>
            <person name="Edsinger-Gonzales E."/>
            <person name="Havlak P."/>
            <person name="Hellsten U."/>
            <person name="Kuo D.H."/>
            <person name="Larsson T."/>
            <person name="Lv J."/>
            <person name="Arendt D."/>
            <person name="Savage R."/>
            <person name="Osoegawa K."/>
            <person name="de Jong P."/>
            <person name="Grimwood J."/>
            <person name="Chapman J.A."/>
            <person name="Shapiro H."/>
            <person name="Aerts A."/>
            <person name="Otillar R.P."/>
            <person name="Terry A.Y."/>
            <person name="Boore J.L."/>
            <person name="Grigoriev I.V."/>
            <person name="Lindberg D.R."/>
            <person name="Seaver E.C."/>
            <person name="Weisblat D.A."/>
            <person name="Putnam N.H."/>
            <person name="Rokhsar D.S."/>
        </authorList>
    </citation>
    <scope>NUCLEOTIDE SEQUENCE</scope>
</reference>
<organism evidence="2 3">
    <name type="scientific">Helobdella robusta</name>
    <name type="common">Californian leech</name>
    <dbReference type="NCBI Taxonomy" id="6412"/>
    <lineage>
        <taxon>Eukaryota</taxon>
        <taxon>Metazoa</taxon>
        <taxon>Spiralia</taxon>
        <taxon>Lophotrochozoa</taxon>
        <taxon>Annelida</taxon>
        <taxon>Clitellata</taxon>
        <taxon>Hirudinea</taxon>
        <taxon>Rhynchobdellida</taxon>
        <taxon>Glossiphoniidae</taxon>
        <taxon>Helobdella</taxon>
    </lineage>
</organism>
<evidence type="ECO:0000313" key="2">
    <source>
        <dbReference type="EnsemblMetazoa" id="HelroP178170"/>
    </source>
</evidence>
<dbReference type="AlphaFoldDB" id="T1FCV7"/>
<sequence length="587" mass="64194">MVHPILLQSCYRVHSENFESENRLNQRSQYRLAEKFCYLQEPHILNFKSAALRAAAPASCEVRLMYLSAMVWRNVTSQARECLCAHGEILLSLKKGLDENRRLKAAIVQVYGFVELVHGNALHPALCLLVKQLAQVLPVAMFAICIFVPAQMGHLCAMGEKLRVLSVPALSPGLCWYKLLFLPSMVLRRSPRGSKRHNPTSVITQRLDAFGGCSVERMVESLEPVVKKECLPKKASSLTVNSQQVLHCLKSFPKGTSGGRDGLTPAHLRDVTSSKSDSSDLVNLIASFVNLILSGNCPPEATLPISVGGLGLDTVVDLAPSAFLASAAATVPLQNLLLPRDKIYSDHLRTQAVMAVKSELGSSWLKAVPNSASGTRLDDSCVPVSLGMRLGLPILTEYVCLCGANVEPLGYHGLSCRLGPGRQARHSAMNDFLVRCFQRANIPTIKEPTGLMEEGSLRPDGYTISPWAQGRSLAWDVTFPHTMAERYINLTSQEAGAAALRAADFKNSKYAALAESKIFQPVCIETFGPTDAQTQSFLNELCSRIVEVSGDPLDKSYVKQSFSILLQKYNSFCILDGALKYLSVRSV</sequence>
<dbReference type="RefSeq" id="XP_009024552.1">
    <property type="nucleotide sequence ID" value="XM_009026304.1"/>
</dbReference>
<dbReference type="GeneID" id="20206656"/>
<name>T1FCV7_HELRO</name>
<reference evidence="3" key="1">
    <citation type="submission" date="2012-12" db="EMBL/GenBank/DDBJ databases">
        <authorList>
            <person name="Hellsten U."/>
            <person name="Grimwood J."/>
            <person name="Chapman J.A."/>
            <person name="Shapiro H."/>
            <person name="Aerts A."/>
            <person name="Otillar R.P."/>
            <person name="Terry A.Y."/>
            <person name="Boore J.L."/>
            <person name="Simakov O."/>
            <person name="Marletaz F."/>
            <person name="Cho S.-J."/>
            <person name="Edsinger-Gonzales E."/>
            <person name="Havlak P."/>
            <person name="Kuo D.-H."/>
            <person name="Larsson T."/>
            <person name="Lv J."/>
            <person name="Arendt D."/>
            <person name="Savage R."/>
            <person name="Osoegawa K."/>
            <person name="de Jong P."/>
            <person name="Lindberg D.R."/>
            <person name="Seaver E.C."/>
            <person name="Weisblat D.A."/>
            <person name="Putnam N.H."/>
            <person name="Grigoriev I.V."/>
            <person name="Rokhsar D.S."/>
        </authorList>
    </citation>
    <scope>NUCLEOTIDE SEQUENCE</scope>
</reference>
<dbReference type="InParanoid" id="T1FCV7"/>
<dbReference type="OrthoDB" id="7433202at2759"/>
<dbReference type="EMBL" id="AMQM01006313">
    <property type="status" value="NOT_ANNOTATED_CDS"/>
    <property type="molecule type" value="Genomic_DNA"/>
</dbReference>
<dbReference type="EnsemblMetazoa" id="HelroT178170">
    <property type="protein sequence ID" value="HelroP178170"/>
    <property type="gene ID" value="HelroG178170"/>
</dbReference>
<keyword evidence="3" id="KW-1185">Reference proteome</keyword>
<protein>
    <submittedName>
        <fullName evidence="1 2">Uncharacterized protein</fullName>
    </submittedName>
</protein>
<dbReference type="Proteomes" id="UP000015101">
    <property type="component" value="Unassembled WGS sequence"/>
</dbReference>
<gene>
    <name evidence="2" type="primary">20206656</name>
    <name evidence="1" type="ORF">HELRODRAFT_178170</name>
</gene>
<evidence type="ECO:0000313" key="3">
    <source>
        <dbReference type="Proteomes" id="UP000015101"/>
    </source>
</evidence>
<reference evidence="2" key="3">
    <citation type="submission" date="2015-06" db="UniProtKB">
        <authorList>
            <consortium name="EnsemblMetazoa"/>
        </authorList>
    </citation>
    <scope>IDENTIFICATION</scope>
</reference>
<proteinExistence type="predicted"/>
<dbReference type="KEGG" id="hro:HELRODRAFT_178170"/>
<evidence type="ECO:0000313" key="1">
    <source>
        <dbReference type="EMBL" id="ESN97379.1"/>
    </source>
</evidence>